<dbReference type="AlphaFoldDB" id="A0A2R5F5I3"/>
<accession>A0A2R5F5I3</accession>
<protein>
    <submittedName>
        <fullName evidence="2">Acriflavin resistance protein</fullName>
    </submittedName>
</protein>
<evidence type="ECO:0000259" key="1">
    <source>
        <dbReference type="Pfam" id="PF05144"/>
    </source>
</evidence>
<dbReference type="RefSeq" id="WP_109014408.1">
    <property type="nucleotide sequence ID" value="NZ_BDOQ01000003.1"/>
</dbReference>
<dbReference type="InterPro" id="IPR022686">
    <property type="entry name" value="G2P_N"/>
</dbReference>
<evidence type="ECO:0000313" key="2">
    <source>
        <dbReference type="EMBL" id="GBG13179.1"/>
    </source>
</evidence>
<gene>
    <name evidence="2" type="ORF">NMK_0723</name>
</gene>
<dbReference type="Pfam" id="PF05144">
    <property type="entry name" value="Phage_CRI"/>
    <property type="match status" value="1"/>
</dbReference>
<dbReference type="GO" id="GO:0006260">
    <property type="term" value="P:DNA replication"/>
    <property type="evidence" value="ECO:0007669"/>
    <property type="project" value="InterPro"/>
</dbReference>
<evidence type="ECO:0000313" key="3">
    <source>
        <dbReference type="Proteomes" id="UP000245081"/>
    </source>
</evidence>
<dbReference type="OrthoDB" id="6835686at2"/>
<dbReference type="EMBL" id="BDOQ01000003">
    <property type="protein sequence ID" value="GBG13179.1"/>
    <property type="molecule type" value="Genomic_DNA"/>
</dbReference>
<name>A0A2R5F5I3_9PROT</name>
<proteinExistence type="predicted"/>
<organism evidence="2 3">
    <name type="scientific">Novimethylophilus kurashikiensis</name>
    <dbReference type="NCBI Taxonomy" id="1825523"/>
    <lineage>
        <taxon>Bacteria</taxon>
        <taxon>Pseudomonadati</taxon>
        <taxon>Pseudomonadota</taxon>
        <taxon>Betaproteobacteria</taxon>
        <taxon>Nitrosomonadales</taxon>
        <taxon>Methylophilaceae</taxon>
        <taxon>Novimethylophilus</taxon>
    </lineage>
</organism>
<comment type="caution">
    <text evidence="2">The sequence shown here is derived from an EMBL/GenBank/DDBJ whole genome shotgun (WGS) entry which is preliminary data.</text>
</comment>
<sequence length="339" mass="38617">MTDVFCDWITIYEDHPEGGLPIINDGAVWAVDSDGQVEWRTEKKFTHVGSYDTKIRIMCNGYRVSVDGNIGRFGRADNVFGYSVRDCVLKLNSLLATFGLPPFTFGLGLFNPNEGGIVTTGAIITRVDLTKNYVTGSPRQAARIVSYFAGQDAGRRATVMQYGDSGVSWNEGSKYWYSKLYVKGESLGDHADPQLAEWVTAQGVIRHEISLKSRYLAQNNLRQILDWYHNEGTESMENIVYGRFAEVLERGTAVEHPLEQMPRKLRQLFNDWRTGTDLWHDDSVSDRTRRTWRKQLLPYGIDIKQPSNAVRLATRVEVIKMQALEAPAWYWQQQHRLAA</sequence>
<keyword evidence="3" id="KW-1185">Reference proteome</keyword>
<reference evidence="2 3" key="1">
    <citation type="journal article" date="2018" name="Environ. Microbiol.">
        <title>Isolation and genomic characterization of Novimethylophilus kurashikiensis gen. nov. sp. nov., a new lanthanide-dependent methylotrophic species of Methylophilaceae.</title>
        <authorList>
            <person name="Lv H."/>
            <person name="Sahin N."/>
            <person name="Tani A."/>
        </authorList>
    </citation>
    <scope>NUCLEOTIDE SEQUENCE [LARGE SCALE GENOMIC DNA]</scope>
    <source>
        <strain evidence="2 3">La2-4</strain>
    </source>
</reference>
<dbReference type="Proteomes" id="UP000245081">
    <property type="component" value="Unassembled WGS sequence"/>
</dbReference>
<feature type="domain" description="Replication-associated protein G2P N-terminal" evidence="1">
    <location>
        <begin position="14"/>
        <end position="227"/>
    </location>
</feature>